<keyword evidence="3" id="KW-1185">Reference proteome</keyword>
<dbReference type="HOGENOM" id="CLU_925262_0_0_1"/>
<protein>
    <recommendedName>
        <fullName evidence="4">CCHC-type domain-containing protein</fullName>
    </recommendedName>
</protein>
<organism evidence="2 3">
    <name type="scientific">Lottia gigantea</name>
    <name type="common">Giant owl limpet</name>
    <dbReference type="NCBI Taxonomy" id="225164"/>
    <lineage>
        <taxon>Eukaryota</taxon>
        <taxon>Metazoa</taxon>
        <taxon>Spiralia</taxon>
        <taxon>Lophotrochozoa</taxon>
        <taxon>Mollusca</taxon>
        <taxon>Gastropoda</taxon>
        <taxon>Patellogastropoda</taxon>
        <taxon>Lottioidea</taxon>
        <taxon>Lottiidae</taxon>
        <taxon>Lottia</taxon>
    </lineage>
</organism>
<reference evidence="2 3" key="1">
    <citation type="journal article" date="2013" name="Nature">
        <title>Insights into bilaterian evolution from three spiralian genomes.</title>
        <authorList>
            <person name="Simakov O."/>
            <person name="Marletaz F."/>
            <person name="Cho S.J."/>
            <person name="Edsinger-Gonzales E."/>
            <person name="Havlak P."/>
            <person name="Hellsten U."/>
            <person name="Kuo D.H."/>
            <person name="Larsson T."/>
            <person name="Lv J."/>
            <person name="Arendt D."/>
            <person name="Savage R."/>
            <person name="Osoegawa K."/>
            <person name="de Jong P."/>
            <person name="Grimwood J."/>
            <person name="Chapman J.A."/>
            <person name="Shapiro H."/>
            <person name="Aerts A."/>
            <person name="Otillar R.P."/>
            <person name="Terry A.Y."/>
            <person name="Boore J.L."/>
            <person name="Grigoriev I.V."/>
            <person name="Lindberg D.R."/>
            <person name="Seaver E.C."/>
            <person name="Weisblat D.A."/>
            <person name="Putnam N.H."/>
            <person name="Rokhsar D.S."/>
        </authorList>
    </citation>
    <scope>NUCLEOTIDE SEQUENCE [LARGE SCALE GENOMIC DNA]</scope>
</reference>
<feature type="region of interest" description="Disordered" evidence="1">
    <location>
        <begin position="199"/>
        <end position="301"/>
    </location>
</feature>
<dbReference type="OMA" id="CQTHEDD"/>
<proteinExistence type="predicted"/>
<dbReference type="CTD" id="20242481"/>
<evidence type="ECO:0000256" key="1">
    <source>
        <dbReference type="SAM" id="MobiDB-lite"/>
    </source>
</evidence>
<accession>V4AWX7</accession>
<dbReference type="KEGG" id="lgi:LOTGIDRAFT_173702"/>
<dbReference type="Proteomes" id="UP000030746">
    <property type="component" value="Unassembled WGS sequence"/>
</dbReference>
<evidence type="ECO:0000313" key="2">
    <source>
        <dbReference type="EMBL" id="ESO99560.1"/>
    </source>
</evidence>
<dbReference type="EMBL" id="KB201021">
    <property type="protein sequence ID" value="ESO99560.1"/>
    <property type="molecule type" value="Genomic_DNA"/>
</dbReference>
<gene>
    <name evidence="2" type="ORF">LOTGIDRAFT_173702</name>
</gene>
<name>V4AWX7_LOTGI</name>
<dbReference type="GeneID" id="20242481"/>
<dbReference type="AlphaFoldDB" id="V4AWX7"/>
<sequence length="301" mass="33975">MPFLTGMPAEVEIEVADDDIDRGIFNRMVKVSSKISMSHSFVYAAVKKAMPKVKIEAISRSQTPREYEVTVSSPEDAEILRDSDPVNIDGVVVVFGNNNLRRVQFSIHWMPRYIKDSFLYNFFSQFGNIISIYERSSEGENVKNGIRVVDMSLSHNNFGEVPHMITYNKGTCRMLITARGRLPLCLRCRCIGHKGGECPNLNKPPTYADKLSGRKREDVHDDAEHQDDVPEDVGNKTGNNIENMSEHSTDDTDSEDSMETQPSTTPKRVRDEEDENGEFKLVDPKKAVRVRKGSEVSLVNT</sequence>
<feature type="compositionally biased region" description="Basic and acidic residues" evidence="1">
    <location>
        <begin position="277"/>
        <end position="286"/>
    </location>
</feature>
<evidence type="ECO:0000313" key="3">
    <source>
        <dbReference type="Proteomes" id="UP000030746"/>
    </source>
</evidence>
<feature type="compositionally biased region" description="Basic and acidic residues" evidence="1">
    <location>
        <begin position="211"/>
        <end position="228"/>
    </location>
</feature>
<evidence type="ECO:0008006" key="4">
    <source>
        <dbReference type="Google" id="ProtNLM"/>
    </source>
</evidence>
<dbReference type="RefSeq" id="XP_009049722.1">
    <property type="nucleotide sequence ID" value="XM_009051474.1"/>
</dbReference>